<keyword evidence="3" id="KW-1185">Reference proteome</keyword>
<organism evidence="2 3">
    <name type="scientific">Aquatica leii</name>
    <dbReference type="NCBI Taxonomy" id="1421715"/>
    <lineage>
        <taxon>Eukaryota</taxon>
        <taxon>Metazoa</taxon>
        <taxon>Ecdysozoa</taxon>
        <taxon>Arthropoda</taxon>
        <taxon>Hexapoda</taxon>
        <taxon>Insecta</taxon>
        <taxon>Pterygota</taxon>
        <taxon>Neoptera</taxon>
        <taxon>Endopterygota</taxon>
        <taxon>Coleoptera</taxon>
        <taxon>Polyphaga</taxon>
        <taxon>Elateriformia</taxon>
        <taxon>Elateroidea</taxon>
        <taxon>Lampyridae</taxon>
        <taxon>Luciolinae</taxon>
        <taxon>Aquatica</taxon>
    </lineage>
</organism>
<feature type="compositionally biased region" description="Basic residues" evidence="1">
    <location>
        <begin position="62"/>
        <end position="71"/>
    </location>
</feature>
<dbReference type="Gene3D" id="6.10.140.390">
    <property type="match status" value="1"/>
</dbReference>
<dbReference type="EMBL" id="JARPUR010000004">
    <property type="protein sequence ID" value="KAK4877344.1"/>
    <property type="molecule type" value="Genomic_DNA"/>
</dbReference>
<comment type="caution">
    <text evidence="2">The sequence shown here is derived from an EMBL/GenBank/DDBJ whole genome shotgun (WGS) entry which is preliminary data.</text>
</comment>
<protein>
    <submittedName>
        <fullName evidence="2">Uncharacterized protein</fullName>
    </submittedName>
</protein>
<sequence>MNDANENFRQRGVGETVADYTSASRDIANNPVESANNPCATKWPEVKFREKRTQDKSESQRKRNSKHRLSNRRSTGFINPEDVKAATALGTYSPN</sequence>
<evidence type="ECO:0000313" key="2">
    <source>
        <dbReference type="EMBL" id="KAK4877344.1"/>
    </source>
</evidence>
<gene>
    <name evidence="2" type="ORF">RN001_009850</name>
</gene>
<feature type="compositionally biased region" description="Basic and acidic residues" evidence="1">
    <location>
        <begin position="44"/>
        <end position="61"/>
    </location>
</feature>
<accession>A0AAN7P5G8</accession>
<proteinExistence type="predicted"/>
<name>A0AAN7P5G8_9COLE</name>
<reference evidence="3" key="1">
    <citation type="submission" date="2023-01" db="EMBL/GenBank/DDBJ databases">
        <title>Key to firefly adult light organ development and bioluminescence: homeobox transcription factors regulate luciferase expression and transportation to peroxisome.</title>
        <authorList>
            <person name="Fu X."/>
        </authorList>
    </citation>
    <scope>NUCLEOTIDE SEQUENCE [LARGE SCALE GENOMIC DNA]</scope>
</reference>
<dbReference type="Proteomes" id="UP001353858">
    <property type="component" value="Unassembled WGS sequence"/>
</dbReference>
<dbReference type="AlphaFoldDB" id="A0AAN7P5G8"/>
<evidence type="ECO:0000313" key="3">
    <source>
        <dbReference type="Proteomes" id="UP001353858"/>
    </source>
</evidence>
<feature type="region of interest" description="Disordered" evidence="1">
    <location>
        <begin position="1"/>
        <end position="95"/>
    </location>
</feature>
<evidence type="ECO:0000256" key="1">
    <source>
        <dbReference type="SAM" id="MobiDB-lite"/>
    </source>
</evidence>